<keyword evidence="1" id="KW-1133">Transmembrane helix</keyword>
<dbReference type="Proteomes" id="UP000479293">
    <property type="component" value="Unassembled WGS sequence"/>
</dbReference>
<dbReference type="AlphaFoldDB" id="A0A7C9BH55"/>
<reference evidence="3 4" key="1">
    <citation type="submission" date="2019-10" db="EMBL/GenBank/DDBJ databases">
        <title>Draft Genome Sequence of Cytophagaceae sp. SJW1-29.</title>
        <authorList>
            <person name="Choi A."/>
        </authorList>
    </citation>
    <scope>NUCLEOTIDE SEQUENCE [LARGE SCALE GENOMIC DNA]</scope>
    <source>
        <strain evidence="3 4">SJW1-29</strain>
    </source>
</reference>
<evidence type="ECO:0000256" key="1">
    <source>
        <dbReference type="SAM" id="Phobius"/>
    </source>
</evidence>
<proteinExistence type="predicted"/>
<sequence>MENQRNEYLWRKAQNRAAFKVHALTYVLVNAGFWGLYLFMSMQPWGEHIYPWPVWPMLGWGIGLISHYFSAYGNLDQQKMAEAEYQKLLRKEYDSD</sequence>
<evidence type="ECO:0000259" key="2">
    <source>
        <dbReference type="Pfam" id="PF13239"/>
    </source>
</evidence>
<feature type="domain" description="2TM" evidence="2">
    <location>
        <begin position="12"/>
        <end position="88"/>
    </location>
</feature>
<keyword evidence="4" id="KW-1185">Reference proteome</keyword>
<keyword evidence="1" id="KW-0812">Transmembrane</keyword>
<name>A0A7C9BH55_9BACT</name>
<dbReference type="Pfam" id="PF13239">
    <property type="entry name" value="2TM"/>
    <property type="match status" value="1"/>
</dbReference>
<dbReference type="RefSeq" id="WP_152757796.1">
    <property type="nucleotide sequence ID" value="NZ_WHLY01000002.1"/>
</dbReference>
<keyword evidence="1" id="KW-0472">Membrane</keyword>
<evidence type="ECO:0000313" key="3">
    <source>
        <dbReference type="EMBL" id="MPR32935.1"/>
    </source>
</evidence>
<feature type="transmembrane region" description="Helical" evidence="1">
    <location>
        <begin position="52"/>
        <end position="70"/>
    </location>
</feature>
<gene>
    <name evidence="3" type="ORF">GBK04_06075</name>
</gene>
<evidence type="ECO:0000313" key="4">
    <source>
        <dbReference type="Proteomes" id="UP000479293"/>
    </source>
</evidence>
<dbReference type="InterPro" id="IPR025698">
    <property type="entry name" value="2TM_dom"/>
</dbReference>
<protein>
    <recommendedName>
        <fullName evidence="2">2TM domain-containing protein</fullName>
    </recommendedName>
</protein>
<dbReference type="EMBL" id="WHLY01000002">
    <property type="protein sequence ID" value="MPR32935.1"/>
    <property type="molecule type" value="Genomic_DNA"/>
</dbReference>
<accession>A0A7C9BH55</accession>
<feature type="transmembrane region" description="Helical" evidence="1">
    <location>
        <begin position="21"/>
        <end position="40"/>
    </location>
</feature>
<comment type="caution">
    <text evidence="3">The sequence shown here is derived from an EMBL/GenBank/DDBJ whole genome shotgun (WGS) entry which is preliminary data.</text>
</comment>
<organism evidence="3 4">
    <name type="scientific">Salmonirosea aquatica</name>
    <dbReference type="NCBI Taxonomy" id="2654236"/>
    <lineage>
        <taxon>Bacteria</taxon>
        <taxon>Pseudomonadati</taxon>
        <taxon>Bacteroidota</taxon>
        <taxon>Cytophagia</taxon>
        <taxon>Cytophagales</taxon>
        <taxon>Spirosomataceae</taxon>
        <taxon>Salmonirosea</taxon>
    </lineage>
</organism>